<organism evidence="3 4">
    <name type="scientific">Georhizobium profundi</name>
    <dbReference type="NCBI Taxonomy" id="2341112"/>
    <lineage>
        <taxon>Bacteria</taxon>
        <taxon>Pseudomonadati</taxon>
        <taxon>Pseudomonadota</taxon>
        <taxon>Alphaproteobacteria</taxon>
        <taxon>Hyphomicrobiales</taxon>
        <taxon>Rhizobiaceae</taxon>
        <taxon>Georhizobium</taxon>
    </lineage>
</organism>
<gene>
    <name evidence="3" type="ORF">D5400_18255</name>
</gene>
<keyword evidence="4" id="KW-1185">Reference proteome</keyword>
<dbReference type="KEGG" id="abaw:D5400_18255"/>
<feature type="domain" description="CHAD" evidence="2">
    <location>
        <begin position="293"/>
        <end position="576"/>
    </location>
</feature>
<evidence type="ECO:0000313" key="4">
    <source>
        <dbReference type="Proteomes" id="UP000268192"/>
    </source>
</evidence>
<dbReference type="InterPro" id="IPR007899">
    <property type="entry name" value="CHAD_dom"/>
</dbReference>
<dbReference type="SMART" id="SM00880">
    <property type="entry name" value="CHAD"/>
    <property type="match status" value="1"/>
</dbReference>
<dbReference type="PANTHER" id="PTHR39339">
    <property type="entry name" value="SLR1444 PROTEIN"/>
    <property type="match status" value="1"/>
</dbReference>
<dbReference type="InterPro" id="IPR038186">
    <property type="entry name" value="CHAD_dom_sf"/>
</dbReference>
<dbReference type="Proteomes" id="UP000268192">
    <property type="component" value="Chromosome"/>
</dbReference>
<dbReference type="SMART" id="SM01118">
    <property type="entry name" value="CYTH"/>
    <property type="match status" value="1"/>
</dbReference>
<feature type="domain" description="CYTH" evidence="1">
    <location>
        <begin position="68"/>
        <end position="278"/>
    </location>
</feature>
<dbReference type="InterPro" id="IPR023577">
    <property type="entry name" value="CYTH_domain"/>
</dbReference>
<dbReference type="PANTHER" id="PTHR39339:SF1">
    <property type="entry name" value="CHAD DOMAIN-CONTAINING PROTEIN"/>
    <property type="match status" value="1"/>
</dbReference>
<dbReference type="PROSITE" id="PS51708">
    <property type="entry name" value="CHAD"/>
    <property type="match status" value="1"/>
</dbReference>
<dbReference type="InterPro" id="IPR033469">
    <property type="entry name" value="CYTH-like_dom_sf"/>
</dbReference>
<protein>
    <submittedName>
        <fullName evidence="3">CHAD domain-containing protein</fullName>
    </submittedName>
</protein>
<proteinExistence type="predicted"/>
<reference evidence="3 4" key="1">
    <citation type="submission" date="2018-09" db="EMBL/GenBank/DDBJ databases">
        <title>Marinorhizobium profundi gen. nov., sp. nov., isolated from a deep-sea sediment sample from the New Britain Trench and proposal of Marinorhizobiaceae fam. nov. in the order Rhizobiales of the class Alphaproteobacteria.</title>
        <authorList>
            <person name="Cao J."/>
        </authorList>
    </citation>
    <scope>NUCLEOTIDE SEQUENCE [LARGE SCALE GENOMIC DNA]</scope>
    <source>
        <strain evidence="3 4">WS11</strain>
    </source>
</reference>
<dbReference type="Gene3D" id="1.40.20.10">
    <property type="entry name" value="CHAD domain"/>
    <property type="match status" value="1"/>
</dbReference>
<dbReference type="PROSITE" id="PS51707">
    <property type="entry name" value="CYTH"/>
    <property type="match status" value="1"/>
</dbReference>
<evidence type="ECO:0000259" key="1">
    <source>
        <dbReference type="PROSITE" id="PS51707"/>
    </source>
</evidence>
<dbReference type="AlphaFoldDB" id="A0A3Q8XSE9"/>
<dbReference type="OrthoDB" id="9777271at2"/>
<evidence type="ECO:0000313" key="3">
    <source>
        <dbReference type="EMBL" id="AZN72966.1"/>
    </source>
</evidence>
<sequence length="582" mass="64048">MVGKSPSKTVCLAWCTTLGVVDRRHCMSQAVGQGASGSFASHEGEAAVARDAGSRPVIDKLHPGAAADAELELKLMTDEQTLHAMLASPIWQKAARATTDRELSSVYFDQDDFSLIKSGITFRIRTAESGRILTVKSDKNGGSHALMRGEWEVSLPETPAKRENGARSTELVNLLPANLPAELAERLRSKELRPMVRTDVRRRTLELETATGIIEVSVDEGAIVVGRKRLPIAEIELELKSGSPEAIYLAALELAAEHAAHVSIHAKSARGFEVAMHQPPSFSKGQPVEFPKSVSLDNAFAIMLQSAFGDMLRNAPAARDGRDPEGLHQYRVALRRLRSLLSLMRRLVDGPTFEMLRAEAKALMSRLGKARDLDVFVTETWPRMSGAGVDSDGAADVSDAAEELRRKAHRDVVAALDDKRTTHFILNLGLWIERRGWLSEARHDAIDVLNGSAEDFGNRTVQALRDKALKKGRGFRKLSPDARHQVRIAIKKLRYAYQFFQPLLKGSSKRKKFAKALANLQTALGEHNDRVVMNRLIHTVLETEPSAKAHLAAGFVLGRNAALLADDDEGLLKAWRRFKASN</sequence>
<dbReference type="Pfam" id="PF01928">
    <property type="entry name" value="CYTH"/>
    <property type="match status" value="1"/>
</dbReference>
<dbReference type="Pfam" id="PF05235">
    <property type="entry name" value="CHAD"/>
    <property type="match status" value="1"/>
</dbReference>
<dbReference type="SUPFAM" id="SSF55154">
    <property type="entry name" value="CYTH-like phosphatases"/>
    <property type="match status" value="1"/>
</dbReference>
<name>A0A3Q8XSE9_9HYPH</name>
<evidence type="ECO:0000259" key="2">
    <source>
        <dbReference type="PROSITE" id="PS51708"/>
    </source>
</evidence>
<accession>A0A3Q8XSE9</accession>
<dbReference type="Gene3D" id="2.40.320.10">
    <property type="entry name" value="Hypothetical Protein Pfu-838710-001"/>
    <property type="match status" value="1"/>
</dbReference>
<dbReference type="EMBL" id="CP032509">
    <property type="protein sequence ID" value="AZN72966.1"/>
    <property type="molecule type" value="Genomic_DNA"/>
</dbReference>